<proteinExistence type="predicted"/>
<name>V7C834_PHAVU</name>
<keyword evidence="2" id="KW-1185">Reference proteome</keyword>
<dbReference type="EMBL" id="CM002290">
    <property type="protein sequence ID" value="ESW26284.1"/>
    <property type="molecule type" value="Genomic_DNA"/>
</dbReference>
<gene>
    <name evidence="1" type="ORF">PHAVU_003G106000g</name>
</gene>
<organism evidence="1 2">
    <name type="scientific">Phaseolus vulgaris</name>
    <name type="common">Kidney bean</name>
    <name type="synonym">French bean</name>
    <dbReference type="NCBI Taxonomy" id="3885"/>
    <lineage>
        <taxon>Eukaryota</taxon>
        <taxon>Viridiplantae</taxon>
        <taxon>Streptophyta</taxon>
        <taxon>Embryophyta</taxon>
        <taxon>Tracheophyta</taxon>
        <taxon>Spermatophyta</taxon>
        <taxon>Magnoliopsida</taxon>
        <taxon>eudicotyledons</taxon>
        <taxon>Gunneridae</taxon>
        <taxon>Pentapetalae</taxon>
        <taxon>rosids</taxon>
        <taxon>fabids</taxon>
        <taxon>Fabales</taxon>
        <taxon>Fabaceae</taxon>
        <taxon>Papilionoideae</taxon>
        <taxon>50 kb inversion clade</taxon>
        <taxon>NPAAA clade</taxon>
        <taxon>indigoferoid/millettioid clade</taxon>
        <taxon>Phaseoleae</taxon>
        <taxon>Phaseolus</taxon>
    </lineage>
</organism>
<protein>
    <submittedName>
        <fullName evidence="1">Uncharacterized protein</fullName>
    </submittedName>
</protein>
<evidence type="ECO:0000313" key="1">
    <source>
        <dbReference type="EMBL" id="ESW26284.1"/>
    </source>
</evidence>
<dbReference type="Proteomes" id="UP000000226">
    <property type="component" value="Chromosome 3"/>
</dbReference>
<accession>V7C834</accession>
<dbReference type="AlphaFoldDB" id="V7C834"/>
<dbReference type="Gramene" id="ESW26284">
    <property type="protein sequence ID" value="ESW26284"/>
    <property type="gene ID" value="PHAVU_003G106000g"/>
</dbReference>
<sequence length="71" mass="8070">MFKTILSTQYSLHSTFPQHQQHSHIFLPFESLSLSVEHSSIATRVLSLLSIQALRPEYDRVLDCALTPKSS</sequence>
<reference evidence="2" key="1">
    <citation type="journal article" date="2014" name="Nat. Genet.">
        <title>A reference genome for common bean and genome-wide analysis of dual domestications.</title>
        <authorList>
            <person name="Schmutz J."/>
            <person name="McClean P.E."/>
            <person name="Mamidi S."/>
            <person name="Wu G.A."/>
            <person name="Cannon S.B."/>
            <person name="Grimwood J."/>
            <person name="Jenkins J."/>
            <person name="Shu S."/>
            <person name="Song Q."/>
            <person name="Chavarro C."/>
            <person name="Torres-Torres M."/>
            <person name="Geffroy V."/>
            <person name="Moghaddam S.M."/>
            <person name="Gao D."/>
            <person name="Abernathy B."/>
            <person name="Barry K."/>
            <person name="Blair M."/>
            <person name="Brick M.A."/>
            <person name="Chovatia M."/>
            <person name="Gepts P."/>
            <person name="Goodstein D.M."/>
            <person name="Gonzales M."/>
            <person name="Hellsten U."/>
            <person name="Hyten D.L."/>
            <person name="Jia G."/>
            <person name="Kelly J.D."/>
            <person name="Kudrna D."/>
            <person name="Lee R."/>
            <person name="Richard M.M."/>
            <person name="Miklas P.N."/>
            <person name="Osorno J.M."/>
            <person name="Rodrigues J."/>
            <person name="Thareau V."/>
            <person name="Urrea C.A."/>
            <person name="Wang M."/>
            <person name="Yu Y."/>
            <person name="Zhang M."/>
            <person name="Wing R.A."/>
            <person name="Cregan P.B."/>
            <person name="Rokhsar D.S."/>
            <person name="Jackson S.A."/>
        </authorList>
    </citation>
    <scope>NUCLEOTIDE SEQUENCE [LARGE SCALE GENOMIC DNA]</scope>
    <source>
        <strain evidence="2">cv. G19833</strain>
    </source>
</reference>
<evidence type="ECO:0000313" key="2">
    <source>
        <dbReference type="Proteomes" id="UP000000226"/>
    </source>
</evidence>